<organism evidence="2 3">
    <name type="scientific">Kingella oralis ATCC 51147</name>
    <dbReference type="NCBI Taxonomy" id="629741"/>
    <lineage>
        <taxon>Bacteria</taxon>
        <taxon>Pseudomonadati</taxon>
        <taxon>Pseudomonadota</taxon>
        <taxon>Betaproteobacteria</taxon>
        <taxon>Neisseriales</taxon>
        <taxon>Neisseriaceae</taxon>
        <taxon>Kingella</taxon>
    </lineage>
</organism>
<name>C4GM58_9NEIS</name>
<comment type="caution">
    <text evidence="2">The sequence shown here is derived from an EMBL/GenBank/DDBJ whole genome shotgun (WGS) entry which is preliminary data.</text>
</comment>
<keyword evidence="1" id="KW-1133">Transmembrane helix</keyword>
<protein>
    <submittedName>
        <fullName evidence="2">Uncharacterized protein</fullName>
    </submittedName>
</protein>
<keyword evidence="3" id="KW-1185">Reference proteome</keyword>
<dbReference type="AlphaFoldDB" id="C4GM58"/>
<proteinExistence type="predicted"/>
<evidence type="ECO:0000313" key="2">
    <source>
        <dbReference type="EMBL" id="EEP66816.1"/>
    </source>
</evidence>
<dbReference type="HOGENOM" id="CLU_3008272_0_0_4"/>
<evidence type="ECO:0000256" key="1">
    <source>
        <dbReference type="SAM" id="Phobius"/>
    </source>
</evidence>
<accession>C4GM58</accession>
<keyword evidence="1" id="KW-0812">Transmembrane</keyword>
<dbReference type="STRING" id="629741.GCWU000324_02791"/>
<sequence length="56" mass="6294">MALARIFALHLPFYDAKFTSKVEYQQPLGSLKIGIAKQINQIIVIIAAIIIVYLFS</sequence>
<keyword evidence="1" id="KW-0472">Membrane</keyword>
<reference evidence="2" key="1">
    <citation type="submission" date="2009-04" db="EMBL/GenBank/DDBJ databases">
        <authorList>
            <person name="Weinstock G."/>
            <person name="Sodergren E."/>
            <person name="Clifton S."/>
            <person name="Fulton L."/>
            <person name="Fulton B."/>
            <person name="Courtney L."/>
            <person name="Fronick C."/>
            <person name="Harrison M."/>
            <person name="Strong C."/>
            <person name="Farmer C."/>
            <person name="Delahaunty K."/>
            <person name="Markovic C."/>
            <person name="Hall O."/>
            <person name="Minx P."/>
            <person name="Tomlinson C."/>
            <person name="Mitreva M."/>
            <person name="Nelson J."/>
            <person name="Hou S."/>
            <person name="Wollam A."/>
            <person name="Pepin K.H."/>
            <person name="Johnson M."/>
            <person name="Bhonagiri V."/>
            <person name="Nash W.E."/>
            <person name="Warren W."/>
            <person name="Chinwalla A."/>
            <person name="Mardis E.R."/>
            <person name="Wilson R.K."/>
        </authorList>
    </citation>
    <scope>NUCLEOTIDE SEQUENCE [LARGE SCALE GENOMIC DNA]</scope>
    <source>
        <strain evidence="2">ATCC 51147</strain>
    </source>
</reference>
<feature type="transmembrane region" description="Helical" evidence="1">
    <location>
        <begin position="38"/>
        <end position="55"/>
    </location>
</feature>
<evidence type="ECO:0000313" key="3">
    <source>
        <dbReference type="Proteomes" id="UP000003009"/>
    </source>
</evidence>
<gene>
    <name evidence="2" type="ORF">GCWU000324_02791</name>
</gene>
<dbReference type="Proteomes" id="UP000003009">
    <property type="component" value="Unassembled WGS sequence"/>
</dbReference>
<dbReference type="EMBL" id="ACJW02000007">
    <property type="protein sequence ID" value="EEP66816.1"/>
    <property type="molecule type" value="Genomic_DNA"/>
</dbReference>